<keyword evidence="3" id="KW-1185">Reference proteome</keyword>
<organism evidence="2 3">
    <name type="scientific">Strongylus vulgaris</name>
    <name type="common">Blood worm</name>
    <dbReference type="NCBI Taxonomy" id="40348"/>
    <lineage>
        <taxon>Eukaryota</taxon>
        <taxon>Metazoa</taxon>
        <taxon>Ecdysozoa</taxon>
        <taxon>Nematoda</taxon>
        <taxon>Chromadorea</taxon>
        <taxon>Rhabditida</taxon>
        <taxon>Rhabditina</taxon>
        <taxon>Rhabditomorpha</taxon>
        <taxon>Strongyloidea</taxon>
        <taxon>Strongylidae</taxon>
        <taxon>Strongylus</taxon>
    </lineage>
</organism>
<dbReference type="OrthoDB" id="5870941at2759"/>
<gene>
    <name evidence="2" type="ORF">SVUK_LOCUS19530</name>
</gene>
<accession>A0A3P7LZI4</accession>
<proteinExistence type="predicted"/>
<evidence type="ECO:0000313" key="2">
    <source>
        <dbReference type="EMBL" id="VDM84532.1"/>
    </source>
</evidence>
<dbReference type="EMBL" id="UYYB01130878">
    <property type="protein sequence ID" value="VDM84532.1"/>
    <property type="molecule type" value="Genomic_DNA"/>
</dbReference>
<sequence>MTTTTKWADHKHRPRKEIVINKDRGTGRCQSRGEIKYIYATAKTVAEIRQLKGLNMCHFALALESEAYKDETSELEMLVCLFKFYEIPAHLREGTWKKARESLNSRVRRLRKTIRDKQTARVRAEARYVSSAPTWQECEDAS</sequence>
<name>A0A3P7LZI4_STRVU</name>
<evidence type="ECO:0000313" key="3">
    <source>
        <dbReference type="Proteomes" id="UP000270094"/>
    </source>
</evidence>
<feature type="coiled-coil region" evidence="1">
    <location>
        <begin position="100"/>
        <end position="127"/>
    </location>
</feature>
<protein>
    <submittedName>
        <fullName evidence="2">Uncharacterized protein</fullName>
    </submittedName>
</protein>
<keyword evidence="1" id="KW-0175">Coiled coil</keyword>
<dbReference type="AlphaFoldDB" id="A0A3P7LZI4"/>
<feature type="non-terminal residue" evidence="2">
    <location>
        <position position="142"/>
    </location>
</feature>
<evidence type="ECO:0000256" key="1">
    <source>
        <dbReference type="SAM" id="Coils"/>
    </source>
</evidence>
<dbReference type="Proteomes" id="UP000270094">
    <property type="component" value="Unassembled WGS sequence"/>
</dbReference>
<reference evidence="2 3" key="1">
    <citation type="submission" date="2018-11" db="EMBL/GenBank/DDBJ databases">
        <authorList>
            <consortium name="Pathogen Informatics"/>
        </authorList>
    </citation>
    <scope>NUCLEOTIDE SEQUENCE [LARGE SCALE GENOMIC DNA]</scope>
</reference>